<comment type="caution">
    <text evidence="3">The sequence shown here is derived from an EMBL/GenBank/DDBJ whole genome shotgun (WGS) entry which is preliminary data.</text>
</comment>
<dbReference type="AlphaFoldDB" id="A0A9W9YR81"/>
<evidence type="ECO:0000256" key="1">
    <source>
        <dbReference type="SAM" id="MobiDB-lite"/>
    </source>
</evidence>
<name>A0A9W9YR81_9CNID</name>
<dbReference type="EMBL" id="MU827305">
    <property type="protein sequence ID" value="KAJ7363493.1"/>
    <property type="molecule type" value="Genomic_DNA"/>
</dbReference>
<keyword evidence="4" id="KW-1185">Reference proteome</keyword>
<feature type="region of interest" description="Disordered" evidence="1">
    <location>
        <begin position="25"/>
        <end position="45"/>
    </location>
</feature>
<keyword evidence="2" id="KW-0732">Signal</keyword>
<gene>
    <name evidence="3" type="ORF">OS493_009648</name>
</gene>
<evidence type="ECO:0000313" key="4">
    <source>
        <dbReference type="Proteomes" id="UP001163046"/>
    </source>
</evidence>
<sequence length="153" mass="16767">MDAVQASSIGLLLIMSGMVQASTNASKTTTNAPTTTTNTPSVHPSKHTIEIPEGFYLPARDIYGENDSAVFGMRNITFSGNVLTEDYLSRYSFDEKCSRGLPLSAAWQYYGPYAKPDITGGKIAVEGIFPHLINKMLHVCCNSSTTVKFWKDF</sequence>
<organism evidence="3 4">
    <name type="scientific">Desmophyllum pertusum</name>
    <dbReference type="NCBI Taxonomy" id="174260"/>
    <lineage>
        <taxon>Eukaryota</taxon>
        <taxon>Metazoa</taxon>
        <taxon>Cnidaria</taxon>
        <taxon>Anthozoa</taxon>
        <taxon>Hexacorallia</taxon>
        <taxon>Scleractinia</taxon>
        <taxon>Caryophylliina</taxon>
        <taxon>Caryophylliidae</taxon>
        <taxon>Desmophyllum</taxon>
    </lineage>
</organism>
<evidence type="ECO:0000256" key="2">
    <source>
        <dbReference type="SAM" id="SignalP"/>
    </source>
</evidence>
<reference evidence="3" key="1">
    <citation type="submission" date="2023-01" db="EMBL/GenBank/DDBJ databases">
        <title>Genome assembly of the deep-sea coral Lophelia pertusa.</title>
        <authorList>
            <person name="Herrera S."/>
            <person name="Cordes E."/>
        </authorList>
    </citation>
    <scope>NUCLEOTIDE SEQUENCE</scope>
    <source>
        <strain evidence="3">USNM1676648</strain>
        <tissue evidence="3">Polyp</tissue>
    </source>
</reference>
<proteinExistence type="predicted"/>
<protein>
    <submittedName>
        <fullName evidence="3">Uncharacterized protein</fullName>
    </submittedName>
</protein>
<evidence type="ECO:0000313" key="3">
    <source>
        <dbReference type="EMBL" id="KAJ7363493.1"/>
    </source>
</evidence>
<feature type="chain" id="PRO_5040929159" evidence="2">
    <location>
        <begin position="22"/>
        <end position="153"/>
    </location>
</feature>
<dbReference type="Proteomes" id="UP001163046">
    <property type="component" value="Unassembled WGS sequence"/>
</dbReference>
<feature type="compositionally biased region" description="Low complexity" evidence="1">
    <location>
        <begin position="25"/>
        <end position="41"/>
    </location>
</feature>
<feature type="signal peptide" evidence="2">
    <location>
        <begin position="1"/>
        <end position="21"/>
    </location>
</feature>
<accession>A0A9W9YR81</accession>